<protein>
    <recommendedName>
        <fullName evidence="3">DUF4829 domain-containing protein</fullName>
    </recommendedName>
</protein>
<evidence type="ECO:0008006" key="3">
    <source>
        <dbReference type="Google" id="ProtNLM"/>
    </source>
</evidence>
<evidence type="ECO:0000313" key="2">
    <source>
        <dbReference type="Proteomes" id="UP001233836"/>
    </source>
</evidence>
<reference evidence="1 2" key="1">
    <citation type="submission" date="2023-07" db="EMBL/GenBank/DDBJ databases">
        <title>Sorghum-associated microbial communities from plants grown in Nebraska, USA.</title>
        <authorList>
            <person name="Schachtman D."/>
        </authorList>
    </citation>
    <scope>NUCLEOTIDE SEQUENCE [LARGE SCALE GENOMIC DNA]</scope>
    <source>
        <strain evidence="1 2">DS1314</strain>
    </source>
</reference>
<evidence type="ECO:0000313" key="1">
    <source>
        <dbReference type="EMBL" id="MDQ0173573.1"/>
    </source>
</evidence>
<proteinExistence type="predicted"/>
<accession>A0ABT9WJX2</accession>
<gene>
    <name evidence="1" type="ORF">J2T19_005066</name>
</gene>
<dbReference type="RefSeq" id="WP_307220733.1">
    <property type="nucleotide sequence ID" value="NZ_JAUSTI010000021.1"/>
</dbReference>
<dbReference type="Proteomes" id="UP001233836">
    <property type="component" value="Unassembled WGS sequence"/>
</dbReference>
<name>A0ABT9WJX2_9BACL</name>
<sequence>MKTKSQKLIIVGMILALGVGAGVYGLTATSADTSPSEDLVKAIGVDGIEGYIKTSDMNQDLPQTPEEAIQSMNEPKVDKYINLYDSNENIIGKFLLESSEDSNTAMEIDLELAKHTLKESDRPALDILEENLIALVQHDRKLYRSGFVDDQLADAMDFYYGEQFQYKFSNIESIEKNASIKNQLHITVLGERLDTTTDSVEQVRMMYAIRQSEQGDWDIYTID</sequence>
<comment type="caution">
    <text evidence="1">The sequence shown here is derived from an EMBL/GenBank/DDBJ whole genome shotgun (WGS) entry which is preliminary data.</text>
</comment>
<dbReference type="EMBL" id="JAUSTI010000021">
    <property type="protein sequence ID" value="MDQ0173573.1"/>
    <property type="molecule type" value="Genomic_DNA"/>
</dbReference>
<organism evidence="1 2">
    <name type="scientific">Paenibacillus tundrae</name>
    <dbReference type="NCBI Taxonomy" id="528187"/>
    <lineage>
        <taxon>Bacteria</taxon>
        <taxon>Bacillati</taxon>
        <taxon>Bacillota</taxon>
        <taxon>Bacilli</taxon>
        <taxon>Bacillales</taxon>
        <taxon>Paenibacillaceae</taxon>
        <taxon>Paenibacillus</taxon>
    </lineage>
</organism>
<keyword evidence="2" id="KW-1185">Reference proteome</keyword>